<dbReference type="Proteomes" id="UP001516464">
    <property type="component" value="Unassembled WGS sequence"/>
</dbReference>
<keyword evidence="1" id="KW-1133">Transmembrane helix</keyword>
<reference evidence="2 3" key="1">
    <citation type="submission" date="2019-01" db="EMBL/GenBank/DDBJ databases">
        <title>Genomes sequencing and comparative genomics of infectious freshwater microsporidia, Cucumispora dikerogammari and Thelohania contejeani.</title>
        <authorList>
            <person name="Cormier A."/>
            <person name="Giraud I."/>
            <person name="Wattier R."/>
            <person name="Teixeira M."/>
            <person name="Grandjean F."/>
            <person name="Rigaud T."/>
            <person name="Cordaux R."/>
        </authorList>
    </citation>
    <scope>NUCLEOTIDE SEQUENCE [LARGE SCALE GENOMIC DNA]</scope>
    <source>
        <strain evidence="2">T1</strain>
        <tissue evidence="2">Spores</tissue>
    </source>
</reference>
<comment type="caution">
    <text evidence="2">The sequence shown here is derived from an EMBL/GenBank/DDBJ whole genome shotgun (WGS) entry which is preliminary data.</text>
</comment>
<feature type="transmembrane region" description="Helical" evidence="1">
    <location>
        <begin position="33"/>
        <end position="52"/>
    </location>
</feature>
<sequence>MKLTTRNLIILSVKIIINIGFCGIELWKDIKNIRIYFLSSLVLFFDTLLLIWKTKYKNWSVIVAFIAQAVLVVCIYVPILEYILPSIHFSSIMILDGLCFLERKKFPKQDIEIITPLFETARILIPYVVNNNVVLNRNELVQVLAKSGNKLLVRKYNGDEYTIDESFIKIELY</sequence>
<name>A0ABQ7HXV7_9MICR</name>
<protein>
    <submittedName>
        <fullName evidence="2">Uncharacterized protein</fullName>
    </submittedName>
</protein>
<keyword evidence="1" id="KW-0472">Membrane</keyword>
<organism evidence="2 3">
    <name type="scientific">Astathelohania contejeani</name>
    <dbReference type="NCBI Taxonomy" id="164912"/>
    <lineage>
        <taxon>Eukaryota</taxon>
        <taxon>Fungi</taxon>
        <taxon>Fungi incertae sedis</taxon>
        <taxon>Microsporidia</taxon>
        <taxon>Astathelohaniidae</taxon>
        <taxon>Astathelohania</taxon>
    </lineage>
</organism>
<gene>
    <name evidence="2" type="ORF">TCON_1779</name>
</gene>
<keyword evidence="1" id="KW-0812">Transmembrane</keyword>
<dbReference type="EMBL" id="SBIQ01000143">
    <property type="protein sequence ID" value="KAF7683009.1"/>
    <property type="molecule type" value="Genomic_DNA"/>
</dbReference>
<evidence type="ECO:0000256" key="1">
    <source>
        <dbReference type="SAM" id="Phobius"/>
    </source>
</evidence>
<feature type="transmembrane region" description="Helical" evidence="1">
    <location>
        <begin position="59"/>
        <end position="79"/>
    </location>
</feature>
<keyword evidence="3" id="KW-1185">Reference proteome</keyword>
<proteinExistence type="predicted"/>
<feature type="transmembrane region" description="Helical" evidence="1">
    <location>
        <begin position="7"/>
        <end position="27"/>
    </location>
</feature>
<evidence type="ECO:0000313" key="3">
    <source>
        <dbReference type="Proteomes" id="UP001516464"/>
    </source>
</evidence>
<evidence type="ECO:0000313" key="2">
    <source>
        <dbReference type="EMBL" id="KAF7683009.1"/>
    </source>
</evidence>
<accession>A0ABQ7HXV7</accession>